<feature type="transmembrane region" description="Helical" evidence="10">
    <location>
        <begin position="300"/>
        <end position="324"/>
    </location>
</feature>
<keyword evidence="2" id="KW-0813">Transport</keyword>
<dbReference type="RefSeq" id="WP_104057411.1">
    <property type="nucleotide sequence ID" value="NZ_PREZ01000003.1"/>
</dbReference>
<keyword evidence="3" id="KW-1003">Cell membrane</keyword>
<evidence type="ECO:0000256" key="2">
    <source>
        <dbReference type="ARBA" id="ARBA00022448"/>
    </source>
</evidence>
<evidence type="ECO:0000259" key="11">
    <source>
        <dbReference type="Pfam" id="PF00999"/>
    </source>
</evidence>
<gene>
    <name evidence="12" type="ORF">C4B60_07630</name>
</gene>
<dbReference type="AlphaFoldDB" id="A0A2S5GCM2"/>
<evidence type="ECO:0000256" key="5">
    <source>
        <dbReference type="ARBA" id="ARBA00022989"/>
    </source>
</evidence>
<reference evidence="12 13" key="1">
    <citation type="submission" date="2018-02" db="EMBL/GenBank/DDBJ databases">
        <title>Jeotgalibacillus proteolyticum sp. nov. a protease producing bacterium isolated from ocean sediments of Laizhou Bay.</title>
        <authorList>
            <person name="Li Y."/>
        </authorList>
    </citation>
    <scope>NUCLEOTIDE SEQUENCE [LARGE SCALE GENOMIC DNA]</scope>
    <source>
        <strain evidence="12 13">22-7</strain>
    </source>
</reference>
<keyword evidence="7" id="KW-0406">Ion transport</keyword>
<name>A0A2S5GCM2_9BACL</name>
<proteinExistence type="predicted"/>
<dbReference type="Pfam" id="PF00999">
    <property type="entry name" value="Na_H_Exchanger"/>
    <property type="match status" value="1"/>
</dbReference>
<evidence type="ECO:0000256" key="7">
    <source>
        <dbReference type="ARBA" id="ARBA00023065"/>
    </source>
</evidence>
<feature type="transmembrane region" description="Helical" evidence="10">
    <location>
        <begin position="30"/>
        <end position="48"/>
    </location>
</feature>
<evidence type="ECO:0000256" key="3">
    <source>
        <dbReference type="ARBA" id="ARBA00022475"/>
    </source>
</evidence>
<dbReference type="PANTHER" id="PTHR10110">
    <property type="entry name" value="SODIUM/HYDROGEN EXCHANGER"/>
    <property type="match status" value="1"/>
</dbReference>
<evidence type="ECO:0000256" key="9">
    <source>
        <dbReference type="ARBA" id="ARBA00023201"/>
    </source>
</evidence>
<evidence type="ECO:0000256" key="6">
    <source>
        <dbReference type="ARBA" id="ARBA00023053"/>
    </source>
</evidence>
<feature type="transmembrane region" description="Helical" evidence="10">
    <location>
        <begin position="273"/>
        <end position="294"/>
    </location>
</feature>
<feature type="transmembrane region" description="Helical" evidence="10">
    <location>
        <begin position="110"/>
        <end position="127"/>
    </location>
</feature>
<accession>A0A2S5GCM2</accession>
<keyword evidence="8 10" id="KW-0472">Membrane</keyword>
<organism evidence="12 13">
    <name type="scientific">Jeotgalibacillus proteolyticus</name>
    <dbReference type="NCBI Taxonomy" id="2082395"/>
    <lineage>
        <taxon>Bacteria</taxon>
        <taxon>Bacillati</taxon>
        <taxon>Bacillota</taxon>
        <taxon>Bacilli</taxon>
        <taxon>Bacillales</taxon>
        <taxon>Caryophanaceae</taxon>
        <taxon>Jeotgalibacillus</taxon>
    </lineage>
</organism>
<dbReference type="OrthoDB" id="9809206at2"/>
<dbReference type="Gene3D" id="1.20.1530.20">
    <property type="match status" value="1"/>
</dbReference>
<evidence type="ECO:0000313" key="12">
    <source>
        <dbReference type="EMBL" id="PPA70661.1"/>
    </source>
</evidence>
<protein>
    <submittedName>
        <fullName evidence="12">Sodium:proton antiporter</fullName>
    </submittedName>
</protein>
<dbReference type="GO" id="GO:0015386">
    <property type="term" value="F:potassium:proton antiporter activity"/>
    <property type="evidence" value="ECO:0007669"/>
    <property type="project" value="TreeGrafter"/>
</dbReference>
<comment type="subcellular location">
    <subcellularLocation>
        <location evidence="1">Cell membrane</location>
        <topology evidence="1">Multi-pass membrane protein</topology>
    </subcellularLocation>
</comment>
<feature type="transmembrane region" description="Helical" evidence="10">
    <location>
        <begin position="336"/>
        <end position="355"/>
    </location>
</feature>
<evidence type="ECO:0000313" key="13">
    <source>
        <dbReference type="Proteomes" id="UP000239047"/>
    </source>
</evidence>
<comment type="caution">
    <text evidence="12">The sequence shown here is derived from an EMBL/GenBank/DDBJ whole genome shotgun (WGS) entry which is preliminary data.</text>
</comment>
<dbReference type="Proteomes" id="UP000239047">
    <property type="component" value="Unassembled WGS sequence"/>
</dbReference>
<feature type="transmembrane region" description="Helical" evidence="10">
    <location>
        <begin position="6"/>
        <end position="23"/>
    </location>
</feature>
<evidence type="ECO:0000256" key="10">
    <source>
        <dbReference type="SAM" id="Phobius"/>
    </source>
</evidence>
<dbReference type="GO" id="GO:0098719">
    <property type="term" value="P:sodium ion import across plasma membrane"/>
    <property type="evidence" value="ECO:0007669"/>
    <property type="project" value="TreeGrafter"/>
</dbReference>
<dbReference type="GO" id="GO:0051453">
    <property type="term" value="P:regulation of intracellular pH"/>
    <property type="evidence" value="ECO:0007669"/>
    <property type="project" value="TreeGrafter"/>
</dbReference>
<evidence type="ECO:0000256" key="4">
    <source>
        <dbReference type="ARBA" id="ARBA00022692"/>
    </source>
</evidence>
<keyword evidence="6" id="KW-0915">Sodium</keyword>
<dbReference type="InterPro" id="IPR018422">
    <property type="entry name" value="Cation/H_exchanger_CPA1"/>
</dbReference>
<dbReference type="InterPro" id="IPR038770">
    <property type="entry name" value="Na+/solute_symporter_sf"/>
</dbReference>
<keyword evidence="13" id="KW-1185">Reference proteome</keyword>
<keyword evidence="4 10" id="KW-0812">Transmembrane</keyword>
<evidence type="ECO:0000256" key="8">
    <source>
        <dbReference type="ARBA" id="ARBA00023136"/>
    </source>
</evidence>
<dbReference type="GO" id="GO:0005886">
    <property type="term" value="C:plasma membrane"/>
    <property type="evidence" value="ECO:0007669"/>
    <property type="project" value="UniProtKB-SubCell"/>
</dbReference>
<feature type="transmembrane region" description="Helical" evidence="10">
    <location>
        <begin position="367"/>
        <end position="388"/>
    </location>
</feature>
<dbReference type="InterPro" id="IPR006153">
    <property type="entry name" value="Cation/H_exchanger_TM"/>
</dbReference>
<keyword evidence="9" id="KW-0739">Sodium transport</keyword>
<dbReference type="PANTHER" id="PTHR10110:SF86">
    <property type="entry name" value="SODIUM_HYDROGEN EXCHANGER 7"/>
    <property type="match status" value="1"/>
</dbReference>
<dbReference type="GO" id="GO:0015385">
    <property type="term" value="F:sodium:proton antiporter activity"/>
    <property type="evidence" value="ECO:0007669"/>
    <property type="project" value="InterPro"/>
</dbReference>
<feature type="transmembrane region" description="Helical" evidence="10">
    <location>
        <begin position="54"/>
        <end position="71"/>
    </location>
</feature>
<feature type="transmembrane region" description="Helical" evidence="10">
    <location>
        <begin position="224"/>
        <end position="252"/>
    </location>
</feature>
<keyword evidence="5 10" id="KW-1133">Transmembrane helix</keyword>
<dbReference type="EMBL" id="PREZ01000003">
    <property type="protein sequence ID" value="PPA70661.1"/>
    <property type="molecule type" value="Genomic_DNA"/>
</dbReference>
<feature type="transmembrane region" description="Helical" evidence="10">
    <location>
        <begin position="182"/>
        <end position="204"/>
    </location>
</feature>
<feature type="domain" description="Cation/H+ exchanger transmembrane" evidence="11">
    <location>
        <begin position="11"/>
        <end position="391"/>
    </location>
</feature>
<feature type="transmembrane region" description="Helical" evidence="10">
    <location>
        <begin position="83"/>
        <end position="104"/>
    </location>
</feature>
<sequence>MEASHLIVLLLIGYIVFTIDNHAKAFPQPPILVLIGIGLSFIPFFSSMELTQKTLYEFFLPALLFISAYKYPSAALRKHGGVIGLLSTGGLIVTVGLLGGAIYYLASPFLALPFIGALIIAAILAPTDPISVTAILKQASGDETIADIVEGESMINDGTSIVVFTTLVTIVSSGKDLSALSVLGDFLLVSLGGIAIGLIFGWLVCKAVHYTHHKEFQVMLSIVLAYGNFFLAEALGVSGVLATVTAGIMLSWEFTHTNKEDHYRESLDGFWDIVEPTLLSLVFLTIGIIAPKYLDIKHLLLAFLIFIGSLIIRYIVIQLSLFTLPSTKKMGQSDALLISFAGVKGTMSVVLLLILETVNDENIQFYISVSFIAILLSLIIQSFGIYPLTKKLSK</sequence>
<evidence type="ECO:0000256" key="1">
    <source>
        <dbReference type="ARBA" id="ARBA00004651"/>
    </source>
</evidence>